<dbReference type="PANTHER" id="PTHR42031:SF1">
    <property type="entry name" value="KEY LIME PATHOGENICITY PROTEIN"/>
    <property type="match status" value="1"/>
</dbReference>
<evidence type="ECO:0000259" key="2">
    <source>
        <dbReference type="Pfam" id="PF25438"/>
    </source>
</evidence>
<dbReference type="Pfam" id="PF25438">
    <property type="entry name" value="DUF7896"/>
    <property type="match status" value="1"/>
</dbReference>
<feature type="region of interest" description="Disordered" evidence="1">
    <location>
        <begin position="315"/>
        <end position="346"/>
    </location>
</feature>
<dbReference type="AlphaFoldDB" id="A0A9P8CG34"/>
<evidence type="ECO:0000313" key="3">
    <source>
        <dbReference type="EMBL" id="KAG9245295.1"/>
    </source>
</evidence>
<organism evidence="3 4">
    <name type="scientific">Calycina marina</name>
    <dbReference type="NCBI Taxonomy" id="1763456"/>
    <lineage>
        <taxon>Eukaryota</taxon>
        <taxon>Fungi</taxon>
        <taxon>Dikarya</taxon>
        <taxon>Ascomycota</taxon>
        <taxon>Pezizomycotina</taxon>
        <taxon>Leotiomycetes</taxon>
        <taxon>Helotiales</taxon>
        <taxon>Pezizellaceae</taxon>
        <taxon>Calycina</taxon>
    </lineage>
</organism>
<feature type="compositionally biased region" description="Polar residues" evidence="1">
    <location>
        <begin position="49"/>
        <end position="108"/>
    </location>
</feature>
<feature type="compositionally biased region" description="Basic and acidic residues" evidence="1">
    <location>
        <begin position="146"/>
        <end position="157"/>
    </location>
</feature>
<dbReference type="InterPro" id="IPR057218">
    <property type="entry name" value="DUF7896"/>
</dbReference>
<sequence length="667" mass="73359">MSTNTSTDGDELQQLLIQQANLQARIASILPATNAPQYHRSSIHKQQQRRSNTSRAITSSGDPMARQHSTGSAGNSGHRSRALSRQSATSMARSGSKGSTSARMSSMPFSGIMAPPFSALRQDSSAIDAWASQDQPLNPYTLSHQGQREAKSSRMELPEVSELKNIGEDPAMYISRTGIYFPPTLPLTPSSISTTSDSPSRINASFYDMRTTTTPSDVQSLTTSTTFTSNNMSHQNSLYGEPLLESLQMMNVKSNTSFVTDVYGVDQASFDQNVPSFVSSSHTRCSSSEEQSKLLVGAGGAGTSQFSKPFSSHGVTFQSSGQYGENMEESQSSESHASMSSVSSRNRQRLAEIAVAQSRRLMPKGGDGIAMSRDNSSQSMIRPNMQDGSQDKILISKPAYQRPKHDRVMCKECDDHPDGFRGDHELRRHQDRQHKSVVKKWVCKIPANNPSGIKPLVPLTKCKSCQNKKKYNAYYNAGAHLRRAHFSPKAKGRSKSSSKADSDQKRGGSGGGHWPSMNHLKLWIKEVEEVAEPIDYPLIAAEEDKADVSDDEVDDAVDEPLSNRTMYSPSTAINSLYLANDTDYSVYTSSNDQTLNHQPIQYHYDPSHFIDASIFGQDLFDSFTAYRNGQISYENSPQSSIPFNDQFFGVDPGVQFSFPHSFDSASL</sequence>
<keyword evidence="4" id="KW-1185">Reference proteome</keyword>
<feature type="compositionally biased region" description="Polar residues" evidence="1">
    <location>
        <begin position="136"/>
        <end position="145"/>
    </location>
</feature>
<gene>
    <name evidence="3" type="ORF">BJ878DRAFT_24330</name>
</gene>
<feature type="region of interest" description="Disordered" evidence="1">
    <location>
        <begin position="33"/>
        <end position="108"/>
    </location>
</feature>
<feature type="domain" description="DUF7896" evidence="2">
    <location>
        <begin position="438"/>
        <end position="527"/>
    </location>
</feature>
<evidence type="ECO:0000313" key="4">
    <source>
        <dbReference type="Proteomes" id="UP000887226"/>
    </source>
</evidence>
<accession>A0A9P8CG34</accession>
<feature type="region of interest" description="Disordered" evidence="1">
    <location>
        <begin position="485"/>
        <end position="514"/>
    </location>
</feature>
<dbReference type="EMBL" id="MU253854">
    <property type="protein sequence ID" value="KAG9245295.1"/>
    <property type="molecule type" value="Genomic_DNA"/>
</dbReference>
<reference evidence="3" key="1">
    <citation type="journal article" date="2021" name="IMA Fungus">
        <title>Genomic characterization of three marine fungi, including Emericellopsis atlantica sp. nov. with signatures of a generalist lifestyle and marine biomass degradation.</title>
        <authorList>
            <person name="Hagestad O.C."/>
            <person name="Hou L."/>
            <person name="Andersen J.H."/>
            <person name="Hansen E.H."/>
            <person name="Altermark B."/>
            <person name="Li C."/>
            <person name="Kuhnert E."/>
            <person name="Cox R.J."/>
            <person name="Crous P.W."/>
            <person name="Spatafora J.W."/>
            <person name="Lail K."/>
            <person name="Amirebrahimi M."/>
            <person name="Lipzen A."/>
            <person name="Pangilinan J."/>
            <person name="Andreopoulos W."/>
            <person name="Hayes R.D."/>
            <person name="Ng V."/>
            <person name="Grigoriev I.V."/>
            <person name="Jackson S.A."/>
            <person name="Sutton T.D.S."/>
            <person name="Dobson A.D.W."/>
            <person name="Rama T."/>
        </authorList>
    </citation>
    <scope>NUCLEOTIDE SEQUENCE</scope>
    <source>
        <strain evidence="3">TRa3180A</strain>
    </source>
</reference>
<evidence type="ECO:0000256" key="1">
    <source>
        <dbReference type="SAM" id="MobiDB-lite"/>
    </source>
</evidence>
<feature type="compositionally biased region" description="Low complexity" evidence="1">
    <location>
        <begin position="329"/>
        <end position="344"/>
    </location>
</feature>
<dbReference type="PANTHER" id="PTHR42031">
    <property type="entry name" value="KEY LIME PATHOGENICITY PROTEIN"/>
    <property type="match status" value="1"/>
</dbReference>
<dbReference type="OrthoDB" id="5377599at2759"/>
<feature type="region of interest" description="Disordered" evidence="1">
    <location>
        <begin position="363"/>
        <end position="385"/>
    </location>
</feature>
<name>A0A9P8CG34_9HELO</name>
<dbReference type="Proteomes" id="UP000887226">
    <property type="component" value="Unassembled WGS sequence"/>
</dbReference>
<feature type="compositionally biased region" description="Basic residues" evidence="1">
    <location>
        <begin position="485"/>
        <end position="496"/>
    </location>
</feature>
<proteinExistence type="predicted"/>
<comment type="caution">
    <text evidence="3">The sequence shown here is derived from an EMBL/GenBank/DDBJ whole genome shotgun (WGS) entry which is preliminary data.</text>
</comment>
<protein>
    <recommendedName>
        <fullName evidence="2">DUF7896 domain-containing protein</fullName>
    </recommendedName>
</protein>
<feature type="region of interest" description="Disordered" evidence="1">
    <location>
        <begin position="136"/>
        <end position="157"/>
    </location>
</feature>